<proteinExistence type="predicted"/>
<protein>
    <recommendedName>
        <fullName evidence="5">MYND-type domain-containing protein</fullName>
    </recommendedName>
</protein>
<keyword evidence="1" id="KW-0479">Metal-binding</keyword>
<organism evidence="6 7">
    <name type="scientific">Lithohypha guttulata</name>
    <dbReference type="NCBI Taxonomy" id="1690604"/>
    <lineage>
        <taxon>Eukaryota</taxon>
        <taxon>Fungi</taxon>
        <taxon>Dikarya</taxon>
        <taxon>Ascomycota</taxon>
        <taxon>Pezizomycotina</taxon>
        <taxon>Eurotiomycetes</taxon>
        <taxon>Chaetothyriomycetidae</taxon>
        <taxon>Chaetothyriales</taxon>
        <taxon>Trichomeriaceae</taxon>
        <taxon>Lithohypha</taxon>
    </lineage>
</organism>
<evidence type="ECO:0000259" key="5">
    <source>
        <dbReference type="PROSITE" id="PS50865"/>
    </source>
</evidence>
<evidence type="ECO:0000313" key="6">
    <source>
        <dbReference type="EMBL" id="KAK5097376.1"/>
    </source>
</evidence>
<name>A0ABR0KIR1_9EURO</name>
<evidence type="ECO:0000256" key="2">
    <source>
        <dbReference type="ARBA" id="ARBA00022771"/>
    </source>
</evidence>
<dbReference type="EMBL" id="JAVRRG010000018">
    <property type="protein sequence ID" value="KAK5097376.1"/>
    <property type="molecule type" value="Genomic_DNA"/>
</dbReference>
<sequence>MSSTNSNLEPTCALCQSTQAGRANPLKQCAKCKKAYYGSRECQKADWKSHKPLCRAADAGPSPPCIATDTSNPCSKANPFTALENGSWLRDRPEKDTFKLLIDTYRMRKADQFKFDETVVGVNVHIGSSRFAIKNDFFDFLSTVKANDEKRTQGQKPELLPPWWNVDKAVQCVELAESDQFSNIYMQIEKTDIQKHYGDELMPMQLRMFGEEIDGTMPAGQSGRNIRRMMVAQEIGTGMPFMSHMNMRI</sequence>
<dbReference type="PROSITE" id="PS50865">
    <property type="entry name" value="ZF_MYND_2"/>
    <property type="match status" value="1"/>
</dbReference>
<keyword evidence="3" id="KW-0862">Zinc</keyword>
<keyword evidence="2 4" id="KW-0863">Zinc-finger</keyword>
<reference evidence="6 7" key="1">
    <citation type="submission" date="2023-08" db="EMBL/GenBank/DDBJ databases">
        <title>Black Yeasts Isolated from many extreme environments.</title>
        <authorList>
            <person name="Coleine C."/>
            <person name="Stajich J.E."/>
            <person name="Selbmann L."/>
        </authorList>
    </citation>
    <scope>NUCLEOTIDE SEQUENCE [LARGE SCALE GENOMIC DNA]</scope>
    <source>
        <strain evidence="6 7">CCFEE 5885</strain>
    </source>
</reference>
<keyword evidence="7" id="KW-1185">Reference proteome</keyword>
<gene>
    <name evidence="6" type="ORF">LTR24_002246</name>
</gene>
<comment type="caution">
    <text evidence="6">The sequence shown here is derived from an EMBL/GenBank/DDBJ whole genome shotgun (WGS) entry which is preliminary data.</text>
</comment>
<dbReference type="Pfam" id="PF01753">
    <property type="entry name" value="zf-MYND"/>
    <property type="match status" value="1"/>
</dbReference>
<evidence type="ECO:0000256" key="4">
    <source>
        <dbReference type="PROSITE-ProRule" id="PRU00134"/>
    </source>
</evidence>
<dbReference type="SUPFAM" id="SSF144232">
    <property type="entry name" value="HIT/MYND zinc finger-like"/>
    <property type="match status" value="1"/>
</dbReference>
<evidence type="ECO:0000256" key="1">
    <source>
        <dbReference type="ARBA" id="ARBA00022723"/>
    </source>
</evidence>
<feature type="domain" description="MYND-type" evidence="5">
    <location>
        <begin position="12"/>
        <end position="54"/>
    </location>
</feature>
<dbReference type="InterPro" id="IPR002893">
    <property type="entry name" value="Znf_MYND"/>
</dbReference>
<dbReference type="Proteomes" id="UP001345013">
    <property type="component" value="Unassembled WGS sequence"/>
</dbReference>
<evidence type="ECO:0000256" key="3">
    <source>
        <dbReference type="ARBA" id="ARBA00022833"/>
    </source>
</evidence>
<evidence type="ECO:0000313" key="7">
    <source>
        <dbReference type="Proteomes" id="UP001345013"/>
    </source>
</evidence>
<accession>A0ABR0KIR1</accession>
<dbReference type="Gene3D" id="6.10.140.2220">
    <property type="match status" value="1"/>
</dbReference>